<proteinExistence type="predicted"/>
<feature type="transmembrane region" description="Helical" evidence="1">
    <location>
        <begin position="37"/>
        <end position="62"/>
    </location>
</feature>
<gene>
    <name evidence="2" type="ORF">DO021_00185</name>
</gene>
<reference evidence="2 3" key="1">
    <citation type="submission" date="2018-06" db="EMBL/GenBank/DDBJ databases">
        <title>Complete Genome Sequence of Desulfobacter hydrogenophilus (DSM3380).</title>
        <authorList>
            <person name="Marietou A."/>
            <person name="Schreiber L."/>
            <person name="Marshall I."/>
            <person name="Jorgensen B."/>
        </authorList>
    </citation>
    <scope>NUCLEOTIDE SEQUENCE [LARGE SCALE GENOMIC DNA]</scope>
    <source>
        <strain evidence="2 3">DSM 3380</strain>
    </source>
</reference>
<accession>A0A328FK70</accession>
<evidence type="ECO:0000256" key="1">
    <source>
        <dbReference type="SAM" id="Phobius"/>
    </source>
</evidence>
<name>A0A328FK70_9BACT</name>
<dbReference type="AlphaFoldDB" id="A0A328FK70"/>
<dbReference type="Proteomes" id="UP000248798">
    <property type="component" value="Unassembled WGS sequence"/>
</dbReference>
<evidence type="ECO:0000313" key="3">
    <source>
        <dbReference type="Proteomes" id="UP000248798"/>
    </source>
</evidence>
<feature type="transmembrane region" description="Helical" evidence="1">
    <location>
        <begin position="6"/>
        <end position="25"/>
    </location>
</feature>
<protein>
    <submittedName>
        <fullName evidence="2">Uncharacterized protein</fullName>
    </submittedName>
</protein>
<organism evidence="2 3">
    <name type="scientific">Desulfobacter hydrogenophilus</name>
    <dbReference type="NCBI Taxonomy" id="2291"/>
    <lineage>
        <taxon>Bacteria</taxon>
        <taxon>Pseudomonadati</taxon>
        <taxon>Thermodesulfobacteriota</taxon>
        <taxon>Desulfobacteria</taxon>
        <taxon>Desulfobacterales</taxon>
        <taxon>Desulfobacteraceae</taxon>
        <taxon>Desulfobacter</taxon>
    </lineage>
</organism>
<comment type="caution">
    <text evidence="2">The sequence shown here is derived from an EMBL/GenBank/DDBJ whole genome shotgun (WGS) entry which is preliminary data.</text>
</comment>
<keyword evidence="1" id="KW-1133">Transmembrane helix</keyword>
<dbReference type="EMBL" id="QLNI01000001">
    <property type="protein sequence ID" value="RAM03882.1"/>
    <property type="molecule type" value="Genomic_DNA"/>
</dbReference>
<sequence>MGDIRYFLPIPPIGVAAYIFVFNLFKSYDGRLPEKTMVVASEIFISTAISSLIFFAFTVFLITAMGRLERSSACLQQTMKEFRSLVVLSYKTAMG</sequence>
<keyword evidence="1" id="KW-0472">Membrane</keyword>
<keyword evidence="1" id="KW-0812">Transmembrane</keyword>
<evidence type="ECO:0000313" key="2">
    <source>
        <dbReference type="EMBL" id="RAM03882.1"/>
    </source>
</evidence>